<name>A0A9D9H923_9SPIR</name>
<organism evidence="3 4">
    <name type="scientific">Candidatus Aphodenecus pullistercoris</name>
    <dbReference type="NCBI Taxonomy" id="2840669"/>
    <lineage>
        <taxon>Bacteria</taxon>
        <taxon>Pseudomonadati</taxon>
        <taxon>Spirochaetota</taxon>
        <taxon>Spirochaetia</taxon>
        <taxon>Spirochaetales</taxon>
        <taxon>Candidatus Aphodenecus</taxon>
    </lineage>
</organism>
<keyword evidence="2" id="KW-0472">Membrane</keyword>
<dbReference type="Proteomes" id="UP000823633">
    <property type="component" value="Unassembled WGS sequence"/>
</dbReference>
<sequence length="127" mass="13659">MKKSTIITLVVAIVLIVLGFVLVGCGIASSYDSLEYRFGRTIYFQSSYVSYSLTSKLLTTFGQMSFILGIAGVFLFAYLAIRNPKAKPSEPKVHGGRPSPIAHAEEVKAEEVPPAPQAEDGTTDASN</sequence>
<keyword evidence="2" id="KW-1133">Transmembrane helix</keyword>
<reference evidence="3" key="1">
    <citation type="submission" date="2020-10" db="EMBL/GenBank/DDBJ databases">
        <authorList>
            <person name="Gilroy R."/>
        </authorList>
    </citation>
    <scope>NUCLEOTIDE SEQUENCE</scope>
    <source>
        <strain evidence="3">11167</strain>
    </source>
</reference>
<feature type="region of interest" description="Disordered" evidence="1">
    <location>
        <begin position="86"/>
        <end position="127"/>
    </location>
</feature>
<gene>
    <name evidence="3" type="ORF">IAC42_03560</name>
</gene>
<evidence type="ECO:0000256" key="2">
    <source>
        <dbReference type="SAM" id="Phobius"/>
    </source>
</evidence>
<protein>
    <submittedName>
        <fullName evidence="3">Uncharacterized protein</fullName>
    </submittedName>
</protein>
<proteinExistence type="predicted"/>
<dbReference type="PROSITE" id="PS51257">
    <property type="entry name" value="PROKAR_LIPOPROTEIN"/>
    <property type="match status" value="1"/>
</dbReference>
<reference evidence="3" key="2">
    <citation type="journal article" date="2021" name="PeerJ">
        <title>Extensive microbial diversity within the chicken gut microbiome revealed by metagenomics and culture.</title>
        <authorList>
            <person name="Gilroy R."/>
            <person name="Ravi A."/>
            <person name="Getino M."/>
            <person name="Pursley I."/>
            <person name="Horton D.L."/>
            <person name="Alikhan N.F."/>
            <person name="Baker D."/>
            <person name="Gharbi K."/>
            <person name="Hall N."/>
            <person name="Watson M."/>
            <person name="Adriaenssens E.M."/>
            <person name="Foster-Nyarko E."/>
            <person name="Jarju S."/>
            <person name="Secka A."/>
            <person name="Antonio M."/>
            <person name="Oren A."/>
            <person name="Chaudhuri R.R."/>
            <person name="La Ragione R."/>
            <person name="Hildebrand F."/>
            <person name="Pallen M.J."/>
        </authorList>
    </citation>
    <scope>NUCLEOTIDE SEQUENCE</scope>
    <source>
        <strain evidence="3">11167</strain>
    </source>
</reference>
<evidence type="ECO:0000313" key="4">
    <source>
        <dbReference type="Proteomes" id="UP000823633"/>
    </source>
</evidence>
<dbReference type="AlphaFoldDB" id="A0A9D9H923"/>
<feature type="transmembrane region" description="Helical" evidence="2">
    <location>
        <begin position="7"/>
        <end position="31"/>
    </location>
</feature>
<evidence type="ECO:0000256" key="1">
    <source>
        <dbReference type="SAM" id="MobiDB-lite"/>
    </source>
</evidence>
<dbReference type="EMBL" id="JADIMU010000022">
    <property type="protein sequence ID" value="MBO8442816.1"/>
    <property type="molecule type" value="Genomic_DNA"/>
</dbReference>
<accession>A0A9D9H923</accession>
<comment type="caution">
    <text evidence="3">The sequence shown here is derived from an EMBL/GenBank/DDBJ whole genome shotgun (WGS) entry which is preliminary data.</text>
</comment>
<keyword evidence="2" id="KW-0812">Transmembrane</keyword>
<evidence type="ECO:0000313" key="3">
    <source>
        <dbReference type="EMBL" id="MBO8442816.1"/>
    </source>
</evidence>
<feature type="transmembrane region" description="Helical" evidence="2">
    <location>
        <begin position="61"/>
        <end position="81"/>
    </location>
</feature>